<evidence type="ECO:0000256" key="4">
    <source>
        <dbReference type="ARBA" id="ARBA00023274"/>
    </source>
</evidence>
<dbReference type="PIRSF" id="PIRSF002211">
    <property type="entry name" value="Ribosomal_L30_bac-type"/>
    <property type="match status" value="1"/>
</dbReference>
<dbReference type="InterPro" id="IPR036919">
    <property type="entry name" value="Ribo_uL30_ferredoxin-like_sf"/>
</dbReference>
<accession>A0A7V4TXS6</accession>
<dbReference type="Gene3D" id="3.30.1390.20">
    <property type="entry name" value="Ribosomal protein L30, ferredoxin-like fold domain"/>
    <property type="match status" value="1"/>
</dbReference>
<reference evidence="7" key="1">
    <citation type="journal article" date="2020" name="mSystems">
        <title>Genome- and Community-Level Interaction Insights into Carbon Utilization and Element Cycling Functions of Hydrothermarchaeota in Hydrothermal Sediment.</title>
        <authorList>
            <person name="Zhou Z."/>
            <person name="Liu Y."/>
            <person name="Xu W."/>
            <person name="Pan J."/>
            <person name="Luo Z.H."/>
            <person name="Li M."/>
        </authorList>
    </citation>
    <scope>NUCLEOTIDE SEQUENCE [LARGE SCALE GENOMIC DNA]</scope>
    <source>
        <strain evidence="7">HyVt-577</strain>
    </source>
</reference>
<comment type="subunit">
    <text evidence="2">Part of the 50S ribosomal subunit.</text>
</comment>
<dbReference type="PANTHER" id="PTHR15892">
    <property type="entry name" value="MITOCHONDRIAL RIBOSOMAL PROTEIN L30"/>
    <property type="match status" value="1"/>
</dbReference>
<evidence type="ECO:0000259" key="6">
    <source>
        <dbReference type="Pfam" id="PF00327"/>
    </source>
</evidence>
<keyword evidence="3 7" id="KW-0689">Ribosomal protein</keyword>
<dbReference type="EMBL" id="DRQG01000019">
    <property type="protein sequence ID" value="HGY54415.1"/>
    <property type="molecule type" value="Genomic_DNA"/>
</dbReference>
<dbReference type="FunFam" id="3.30.1390.20:FF:000001">
    <property type="entry name" value="50S ribosomal protein L30"/>
    <property type="match status" value="1"/>
</dbReference>
<dbReference type="Pfam" id="PF00327">
    <property type="entry name" value="Ribosomal_L30"/>
    <property type="match status" value="1"/>
</dbReference>
<evidence type="ECO:0000313" key="7">
    <source>
        <dbReference type="EMBL" id="HGY54415.1"/>
    </source>
</evidence>
<dbReference type="PANTHER" id="PTHR15892:SF2">
    <property type="entry name" value="LARGE RIBOSOMAL SUBUNIT PROTEIN UL30M"/>
    <property type="match status" value="1"/>
</dbReference>
<evidence type="ECO:0000256" key="5">
    <source>
        <dbReference type="ARBA" id="ARBA00035492"/>
    </source>
</evidence>
<dbReference type="GO" id="GO:0006412">
    <property type="term" value="P:translation"/>
    <property type="evidence" value="ECO:0007669"/>
    <property type="project" value="InterPro"/>
</dbReference>
<feature type="domain" description="Large ribosomal subunit protein uL30-like ferredoxin-like fold" evidence="6">
    <location>
        <begin position="9"/>
        <end position="59"/>
    </location>
</feature>
<dbReference type="NCBIfam" id="TIGR01308">
    <property type="entry name" value="rpmD_bact"/>
    <property type="match status" value="1"/>
</dbReference>
<comment type="similarity">
    <text evidence="1">Belongs to the universal ribosomal protein uL30 family.</text>
</comment>
<organism evidence="7">
    <name type="scientific">Caldithrix abyssi</name>
    <dbReference type="NCBI Taxonomy" id="187145"/>
    <lineage>
        <taxon>Bacteria</taxon>
        <taxon>Pseudomonadati</taxon>
        <taxon>Calditrichota</taxon>
        <taxon>Calditrichia</taxon>
        <taxon>Calditrichales</taxon>
        <taxon>Calditrichaceae</taxon>
        <taxon>Caldithrix</taxon>
    </lineage>
</organism>
<name>A0A7V4TXS6_CALAY</name>
<evidence type="ECO:0000256" key="3">
    <source>
        <dbReference type="ARBA" id="ARBA00022980"/>
    </source>
</evidence>
<sequence>MAKEKVKEIKITQMRSVIGFSKDQKRTIEALGLRRIRHSKVHKATPQIMGMVNKVKHLVKVEDI</sequence>
<evidence type="ECO:0000256" key="2">
    <source>
        <dbReference type="ARBA" id="ARBA00011838"/>
    </source>
</evidence>
<dbReference type="SUPFAM" id="SSF55129">
    <property type="entry name" value="Ribosomal protein L30p/L7e"/>
    <property type="match status" value="1"/>
</dbReference>
<dbReference type="CDD" id="cd01658">
    <property type="entry name" value="Ribosomal_L30"/>
    <property type="match status" value="1"/>
</dbReference>
<comment type="caution">
    <text evidence="7">The sequence shown here is derived from an EMBL/GenBank/DDBJ whole genome shotgun (WGS) entry which is preliminary data.</text>
</comment>
<dbReference type="InterPro" id="IPR016082">
    <property type="entry name" value="Ribosomal_uL30_ferredoxin-like"/>
</dbReference>
<dbReference type="AlphaFoldDB" id="A0A7V4TXS6"/>
<gene>
    <name evidence="7" type="ORF">ENK44_01810</name>
</gene>
<dbReference type="HAMAP" id="MF_01371_B">
    <property type="entry name" value="Ribosomal_uL30_B"/>
    <property type="match status" value="1"/>
</dbReference>
<dbReference type="Proteomes" id="UP000885779">
    <property type="component" value="Unassembled WGS sequence"/>
</dbReference>
<evidence type="ECO:0000256" key="1">
    <source>
        <dbReference type="ARBA" id="ARBA00007594"/>
    </source>
</evidence>
<keyword evidence="4" id="KW-0687">Ribonucleoprotein</keyword>
<dbReference type="GO" id="GO:0003735">
    <property type="term" value="F:structural constituent of ribosome"/>
    <property type="evidence" value="ECO:0007669"/>
    <property type="project" value="InterPro"/>
</dbReference>
<dbReference type="InterPro" id="IPR005996">
    <property type="entry name" value="Ribosomal_uL30_bac-type"/>
</dbReference>
<proteinExistence type="inferred from homology"/>
<protein>
    <recommendedName>
        <fullName evidence="5">50S ribosomal protein L30</fullName>
    </recommendedName>
</protein>
<dbReference type="GO" id="GO:0022625">
    <property type="term" value="C:cytosolic large ribosomal subunit"/>
    <property type="evidence" value="ECO:0007669"/>
    <property type="project" value="TreeGrafter"/>
</dbReference>